<protein>
    <submittedName>
        <fullName evidence="2">Uncharacterized protein</fullName>
    </submittedName>
</protein>
<keyword evidence="1" id="KW-0812">Transmembrane</keyword>
<keyword evidence="1" id="KW-0472">Membrane</keyword>
<sequence length="60" mass="6865">MARQRCSLNQKAISCGCRLIPLLVLCIFFILTGIFQNLANVFHENGFLSNLLLSYYKAQR</sequence>
<evidence type="ECO:0000313" key="2">
    <source>
        <dbReference type="EMBL" id="EEG90255.1"/>
    </source>
</evidence>
<reference evidence="2 3" key="2">
    <citation type="submission" date="2009-03" db="EMBL/GenBank/DDBJ databases">
        <title>Draft genome sequence of Coprococcus comes (ATCC 27758).</title>
        <authorList>
            <person name="Sudarsanam P."/>
            <person name="Ley R."/>
            <person name="Guruge J."/>
            <person name="Turnbaugh P.J."/>
            <person name="Mahowald M."/>
            <person name="Liep D."/>
            <person name="Gordon J."/>
        </authorList>
    </citation>
    <scope>NUCLEOTIDE SEQUENCE [LARGE SCALE GENOMIC DNA]</scope>
    <source>
        <strain evidence="2 3">ATCC 27758</strain>
    </source>
</reference>
<dbReference type="HOGENOM" id="CLU_2933454_0_0_9"/>
<gene>
    <name evidence="2" type="ORF">COPCOM_01492</name>
</gene>
<dbReference type="EMBL" id="ABVR01000039">
    <property type="protein sequence ID" value="EEG90255.1"/>
    <property type="molecule type" value="Genomic_DNA"/>
</dbReference>
<evidence type="ECO:0000313" key="3">
    <source>
        <dbReference type="Proteomes" id="UP000003793"/>
    </source>
</evidence>
<reference evidence="2 3" key="1">
    <citation type="submission" date="2009-02" db="EMBL/GenBank/DDBJ databases">
        <authorList>
            <person name="Fulton L."/>
            <person name="Clifton S."/>
            <person name="Fulton B."/>
            <person name="Xu J."/>
            <person name="Minx P."/>
            <person name="Pepin K.H."/>
            <person name="Johnson M."/>
            <person name="Bhonagiri V."/>
            <person name="Nash W.E."/>
            <person name="Mardis E.R."/>
            <person name="Wilson R.K."/>
        </authorList>
    </citation>
    <scope>NUCLEOTIDE SEQUENCE [LARGE SCALE GENOMIC DNA]</scope>
    <source>
        <strain evidence="2 3">ATCC 27758</strain>
    </source>
</reference>
<comment type="caution">
    <text evidence="2">The sequence shown here is derived from an EMBL/GenBank/DDBJ whole genome shotgun (WGS) entry which is preliminary data.</text>
</comment>
<proteinExistence type="predicted"/>
<keyword evidence="1" id="KW-1133">Transmembrane helix</keyword>
<feature type="transmembrane region" description="Helical" evidence="1">
    <location>
        <begin position="12"/>
        <end position="35"/>
    </location>
</feature>
<evidence type="ECO:0000256" key="1">
    <source>
        <dbReference type="SAM" id="Phobius"/>
    </source>
</evidence>
<dbReference type="Proteomes" id="UP000003793">
    <property type="component" value="Unassembled WGS sequence"/>
</dbReference>
<accession>C0B8L8</accession>
<organism evidence="2 3">
    <name type="scientific">Coprococcus comes ATCC 27758</name>
    <dbReference type="NCBI Taxonomy" id="470146"/>
    <lineage>
        <taxon>Bacteria</taxon>
        <taxon>Bacillati</taxon>
        <taxon>Bacillota</taxon>
        <taxon>Clostridia</taxon>
        <taxon>Lachnospirales</taxon>
        <taxon>Lachnospiraceae</taxon>
        <taxon>Coprococcus</taxon>
    </lineage>
</organism>
<name>C0B8L8_9FIRM</name>
<dbReference type="AlphaFoldDB" id="C0B8L8"/>